<protein>
    <submittedName>
        <fullName evidence="8">DoxX family protein</fullName>
    </submittedName>
</protein>
<feature type="transmembrane region" description="Helical" evidence="7">
    <location>
        <begin position="83"/>
        <end position="104"/>
    </location>
</feature>
<dbReference type="PANTHER" id="PTHR33452:SF1">
    <property type="entry name" value="INNER MEMBRANE PROTEIN YPHA-RELATED"/>
    <property type="match status" value="1"/>
</dbReference>
<keyword evidence="3" id="KW-1003">Cell membrane</keyword>
<comment type="subcellular location">
    <subcellularLocation>
        <location evidence="1">Cell membrane</location>
        <topology evidence="1">Multi-pass membrane protein</topology>
    </subcellularLocation>
</comment>
<dbReference type="KEGG" id="als:DJ013_05115"/>
<feature type="transmembrane region" description="Helical" evidence="7">
    <location>
        <begin position="12"/>
        <end position="35"/>
    </location>
</feature>
<evidence type="ECO:0000256" key="5">
    <source>
        <dbReference type="ARBA" id="ARBA00022989"/>
    </source>
</evidence>
<dbReference type="Proteomes" id="UP000249873">
    <property type="component" value="Chromosome"/>
</dbReference>
<proteinExistence type="inferred from homology"/>
<evidence type="ECO:0000313" key="9">
    <source>
        <dbReference type="Proteomes" id="UP000249873"/>
    </source>
</evidence>
<dbReference type="InterPro" id="IPR032808">
    <property type="entry name" value="DoxX"/>
</dbReference>
<dbReference type="InterPro" id="IPR051907">
    <property type="entry name" value="DoxX-like_oxidoreductase"/>
</dbReference>
<feature type="transmembrane region" description="Helical" evidence="7">
    <location>
        <begin position="55"/>
        <end position="76"/>
    </location>
</feature>
<evidence type="ECO:0000256" key="4">
    <source>
        <dbReference type="ARBA" id="ARBA00022692"/>
    </source>
</evidence>
<reference evidence="8 9" key="1">
    <citation type="submission" date="2018-05" db="EMBL/GenBank/DDBJ databases">
        <title>Complete genome sequence of Arcticibacterium luteifluviistationis SM1504T, a cytophagaceae bacterium isolated from Arctic surface seawater.</title>
        <authorList>
            <person name="Li Y."/>
            <person name="Qin Q.-L."/>
        </authorList>
    </citation>
    <scope>NUCLEOTIDE SEQUENCE [LARGE SCALE GENOMIC DNA]</scope>
    <source>
        <strain evidence="8 9">SM1504</strain>
    </source>
</reference>
<evidence type="ECO:0000313" key="8">
    <source>
        <dbReference type="EMBL" id="AWV97577.1"/>
    </source>
</evidence>
<evidence type="ECO:0000256" key="6">
    <source>
        <dbReference type="ARBA" id="ARBA00023136"/>
    </source>
</evidence>
<name>A0A2Z4G8P5_9BACT</name>
<dbReference type="AlphaFoldDB" id="A0A2Z4G8P5"/>
<comment type="similarity">
    <text evidence="2">Belongs to the DoxX family.</text>
</comment>
<keyword evidence="6 7" id="KW-0472">Membrane</keyword>
<dbReference type="EMBL" id="CP029480">
    <property type="protein sequence ID" value="AWV97577.1"/>
    <property type="molecule type" value="Genomic_DNA"/>
</dbReference>
<dbReference type="OrthoDB" id="9813193at2"/>
<gene>
    <name evidence="8" type="ORF">DJ013_05115</name>
</gene>
<accession>A0A2Z4G8P5</accession>
<dbReference type="RefSeq" id="WP_111370679.1">
    <property type="nucleotide sequence ID" value="NZ_CP029480.1"/>
</dbReference>
<dbReference type="Pfam" id="PF07681">
    <property type="entry name" value="DoxX"/>
    <property type="match status" value="1"/>
</dbReference>
<evidence type="ECO:0000256" key="3">
    <source>
        <dbReference type="ARBA" id="ARBA00022475"/>
    </source>
</evidence>
<organism evidence="8 9">
    <name type="scientific">Arcticibacterium luteifluviistationis</name>
    <dbReference type="NCBI Taxonomy" id="1784714"/>
    <lineage>
        <taxon>Bacteria</taxon>
        <taxon>Pseudomonadati</taxon>
        <taxon>Bacteroidota</taxon>
        <taxon>Cytophagia</taxon>
        <taxon>Cytophagales</taxon>
        <taxon>Leadbetterellaceae</taxon>
        <taxon>Arcticibacterium</taxon>
    </lineage>
</organism>
<evidence type="ECO:0000256" key="7">
    <source>
        <dbReference type="SAM" id="Phobius"/>
    </source>
</evidence>
<keyword evidence="5 7" id="KW-1133">Transmembrane helix</keyword>
<dbReference type="GO" id="GO:0005886">
    <property type="term" value="C:plasma membrane"/>
    <property type="evidence" value="ECO:0007669"/>
    <property type="project" value="UniProtKB-SubCell"/>
</dbReference>
<sequence length="141" mass="15738">MLKKFFKVTALPPYVDLAIAILRVGMGFLMIPHGYQKLIKVLNGSYAFGDPLGLGEVPSLLLAIFAELFCSILLLLGLFTKPALAVLIFTMVVAVFVVNGGQGFDKMEKGLLFLIPYISLFIWGPGRYSIDYRLFGKRRRF</sequence>
<dbReference type="PANTHER" id="PTHR33452">
    <property type="entry name" value="OXIDOREDUCTASE CATD-RELATED"/>
    <property type="match status" value="1"/>
</dbReference>
<keyword evidence="4 7" id="KW-0812">Transmembrane</keyword>
<evidence type="ECO:0000256" key="1">
    <source>
        <dbReference type="ARBA" id="ARBA00004651"/>
    </source>
</evidence>
<feature type="transmembrane region" description="Helical" evidence="7">
    <location>
        <begin position="110"/>
        <end position="130"/>
    </location>
</feature>
<evidence type="ECO:0000256" key="2">
    <source>
        <dbReference type="ARBA" id="ARBA00006679"/>
    </source>
</evidence>
<keyword evidence="9" id="KW-1185">Reference proteome</keyword>